<proteinExistence type="predicted"/>
<dbReference type="PANTHER" id="PTHR33052">
    <property type="entry name" value="DUF4228 DOMAIN PROTEIN-RELATED"/>
    <property type="match status" value="1"/>
</dbReference>
<sequence>MRPIAAEKGTVKLVHPGRHVEILREPVTVAEVMSRNPRHCITRPDVFKFPWVVMKPESVLPTGKVFFLVPNRTLYDLMKSEEHQNRPPIVRRKILTVDSKPKTTPTTSSPSPSKQYAGMTPKNHSHHCRHNNPGRLTTQINDTSFRSTTTTTRVSSNVTSREPGVDGGDEGLLPTPWLDERNSYREFRRHLMAEETTDSARAVVVNADGGGDRASSSSGGQRAEAGYLKSCMRKPGSVRRSLGLRVSFVLPVGRRDDDQRRRNVRRTRFPDFIDW</sequence>
<dbReference type="Pfam" id="PF14009">
    <property type="entry name" value="PADRE"/>
    <property type="match status" value="1"/>
</dbReference>
<protein>
    <submittedName>
        <fullName evidence="2">Uncharacterized protein</fullName>
    </submittedName>
</protein>
<dbReference type="OrthoDB" id="839271at2759"/>
<feature type="region of interest" description="Disordered" evidence="1">
    <location>
        <begin position="97"/>
        <end position="174"/>
    </location>
</feature>
<dbReference type="AlphaFoldDB" id="A0A2P5CID5"/>
<keyword evidence="3" id="KW-1185">Reference proteome</keyword>
<gene>
    <name evidence="2" type="ORF">TorRG33x02_283740</name>
</gene>
<name>A0A2P5CID5_TREOI</name>
<evidence type="ECO:0000313" key="3">
    <source>
        <dbReference type="Proteomes" id="UP000237000"/>
    </source>
</evidence>
<dbReference type="Proteomes" id="UP000237000">
    <property type="component" value="Unassembled WGS sequence"/>
</dbReference>
<evidence type="ECO:0000313" key="2">
    <source>
        <dbReference type="EMBL" id="PON60801.1"/>
    </source>
</evidence>
<dbReference type="EMBL" id="JXTC01000361">
    <property type="protein sequence ID" value="PON60801.1"/>
    <property type="molecule type" value="Genomic_DNA"/>
</dbReference>
<feature type="compositionally biased region" description="Basic residues" evidence="1">
    <location>
        <begin position="123"/>
        <end position="132"/>
    </location>
</feature>
<comment type="caution">
    <text evidence="2">The sequence shown here is derived from an EMBL/GenBank/DDBJ whole genome shotgun (WGS) entry which is preliminary data.</text>
</comment>
<evidence type="ECO:0000256" key="1">
    <source>
        <dbReference type="SAM" id="MobiDB-lite"/>
    </source>
</evidence>
<dbReference type="InterPro" id="IPR025322">
    <property type="entry name" value="PADRE_dom"/>
</dbReference>
<feature type="compositionally biased region" description="Low complexity" evidence="1">
    <location>
        <begin position="102"/>
        <end position="114"/>
    </location>
</feature>
<organism evidence="2 3">
    <name type="scientific">Trema orientale</name>
    <name type="common">Charcoal tree</name>
    <name type="synonym">Celtis orientalis</name>
    <dbReference type="NCBI Taxonomy" id="63057"/>
    <lineage>
        <taxon>Eukaryota</taxon>
        <taxon>Viridiplantae</taxon>
        <taxon>Streptophyta</taxon>
        <taxon>Embryophyta</taxon>
        <taxon>Tracheophyta</taxon>
        <taxon>Spermatophyta</taxon>
        <taxon>Magnoliopsida</taxon>
        <taxon>eudicotyledons</taxon>
        <taxon>Gunneridae</taxon>
        <taxon>Pentapetalae</taxon>
        <taxon>rosids</taxon>
        <taxon>fabids</taxon>
        <taxon>Rosales</taxon>
        <taxon>Cannabaceae</taxon>
        <taxon>Trema</taxon>
    </lineage>
</organism>
<feature type="compositionally biased region" description="Low complexity" evidence="1">
    <location>
        <begin position="143"/>
        <end position="161"/>
    </location>
</feature>
<dbReference type="InParanoid" id="A0A2P5CID5"/>
<accession>A0A2P5CID5</accession>
<reference evidence="3" key="1">
    <citation type="submission" date="2016-06" db="EMBL/GenBank/DDBJ databases">
        <title>Parallel loss of symbiosis genes in relatives of nitrogen-fixing non-legume Parasponia.</title>
        <authorList>
            <person name="Van Velzen R."/>
            <person name="Holmer R."/>
            <person name="Bu F."/>
            <person name="Rutten L."/>
            <person name="Van Zeijl A."/>
            <person name="Liu W."/>
            <person name="Santuari L."/>
            <person name="Cao Q."/>
            <person name="Sharma T."/>
            <person name="Shen D."/>
            <person name="Roswanjaya Y."/>
            <person name="Wardhani T."/>
            <person name="Kalhor M.S."/>
            <person name="Jansen J."/>
            <person name="Van den Hoogen J."/>
            <person name="Gungor B."/>
            <person name="Hartog M."/>
            <person name="Hontelez J."/>
            <person name="Verver J."/>
            <person name="Yang W.-C."/>
            <person name="Schijlen E."/>
            <person name="Repin R."/>
            <person name="Schilthuizen M."/>
            <person name="Schranz E."/>
            <person name="Heidstra R."/>
            <person name="Miyata K."/>
            <person name="Fedorova E."/>
            <person name="Kohlen W."/>
            <person name="Bisseling T."/>
            <person name="Smit S."/>
            <person name="Geurts R."/>
        </authorList>
    </citation>
    <scope>NUCLEOTIDE SEQUENCE [LARGE SCALE GENOMIC DNA]</scope>
    <source>
        <strain evidence="3">cv. RG33-2</strain>
    </source>
</reference>